<proteinExistence type="inferred from homology"/>
<dbReference type="OrthoDB" id="10059120at2759"/>
<evidence type="ECO:0000313" key="11">
    <source>
        <dbReference type="Proteomes" id="UP000663854"/>
    </source>
</evidence>
<keyword evidence="12" id="KW-1185">Reference proteome</keyword>
<dbReference type="EMBL" id="CAJNOH010000078">
    <property type="protein sequence ID" value="CAF0846697.1"/>
    <property type="molecule type" value="Genomic_DNA"/>
</dbReference>
<dbReference type="Gene3D" id="3.30.1140.40">
    <property type="entry name" value="Tctex-1"/>
    <property type="match status" value="1"/>
</dbReference>
<name>A0A813VQF8_9BILA</name>
<evidence type="ECO:0000313" key="7">
    <source>
        <dbReference type="EMBL" id="CAF0956775.1"/>
    </source>
</evidence>
<dbReference type="EMBL" id="CAJNOL010000079">
    <property type="protein sequence ID" value="CAF0824218.1"/>
    <property type="molecule type" value="Genomic_DNA"/>
</dbReference>
<dbReference type="EMBL" id="CAJNOT010000367">
    <property type="protein sequence ID" value="CAF0956775.1"/>
    <property type="molecule type" value="Genomic_DNA"/>
</dbReference>
<dbReference type="Proteomes" id="UP000663874">
    <property type="component" value="Unassembled WGS sequence"/>
</dbReference>
<dbReference type="GO" id="GO:0005868">
    <property type="term" value="C:cytoplasmic dynein complex"/>
    <property type="evidence" value="ECO:0007669"/>
    <property type="project" value="TreeGrafter"/>
</dbReference>
<evidence type="ECO:0000313" key="8">
    <source>
        <dbReference type="EMBL" id="CAF3720904.1"/>
    </source>
</evidence>
<dbReference type="Proteomes" id="UP000663882">
    <property type="component" value="Unassembled WGS sequence"/>
</dbReference>
<evidence type="ECO:0000313" key="5">
    <source>
        <dbReference type="EMBL" id="CAF0846697.1"/>
    </source>
</evidence>
<dbReference type="Proteomes" id="UP000663864">
    <property type="component" value="Unassembled WGS sequence"/>
</dbReference>
<reference evidence="5" key="1">
    <citation type="submission" date="2021-02" db="EMBL/GenBank/DDBJ databases">
        <authorList>
            <person name="Nowell W R."/>
        </authorList>
    </citation>
    <scope>NUCLEOTIDE SEQUENCE</scope>
</reference>
<gene>
    <name evidence="10" type="ORF">FNK824_LOCUS37768</name>
    <name evidence="9" type="ORF">JBS370_LOCUS14476</name>
    <name evidence="3" type="ORF">JXQ802_LOCUS5361</name>
    <name evidence="4" type="ORF">JXQ802_LOCUS5406</name>
    <name evidence="8" type="ORF">OTI717_LOCUS13817</name>
    <name evidence="5" type="ORF">PYM288_LOCUS6853</name>
    <name evidence="2" type="ORF">RFH988_LOCUS4799</name>
    <name evidence="6" type="ORF">SEV965_LOCUS8069</name>
    <name evidence="7" type="ORF">ZHD862_LOCUS10301</name>
</gene>
<evidence type="ECO:0000313" key="10">
    <source>
        <dbReference type="EMBL" id="CAF4232189.1"/>
    </source>
</evidence>
<dbReference type="InterPro" id="IPR038586">
    <property type="entry name" value="Tctex-1-like_sf"/>
</dbReference>
<dbReference type="PANTHER" id="PTHR21255">
    <property type="entry name" value="T-COMPLEX-ASSOCIATED-TESTIS-EXPRESSED 1/ DYNEIN LIGHT CHAIN"/>
    <property type="match status" value="1"/>
</dbReference>
<dbReference type="EMBL" id="CAJOAX010001500">
    <property type="protein sequence ID" value="CAF3720904.1"/>
    <property type="molecule type" value="Genomic_DNA"/>
</dbReference>
<dbReference type="Pfam" id="PF03645">
    <property type="entry name" value="Tctex-1"/>
    <property type="match status" value="1"/>
</dbReference>
<evidence type="ECO:0000313" key="4">
    <source>
        <dbReference type="EMBL" id="CAF0825118.1"/>
    </source>
</evidence>
<dbReference type="EMBL" id="CAJNOO010000129">
    <property type="protein sequence ID" value="CAF0818186.1"/>
    <property type="molecule type" value="Genomic_DNA"/>
</dbReference>
<dbReference type="CDD" id="cd21455">
    <property type="entry name" value="DLC-like_DYNLT1_DYNLT3"/>
    <property type="match status" value="1"/>
</dbReference>
<evidence type="ECO:0000313" key="3">
    <source>
        <dbReference type="EMBL" id="CAF0824218.1"/>
    </source>
</evidence>
<dbReference type="GO" id="GO:0005737">
    <property type="term" value="C:cytoplasm"/>
    <property type="evidence" value="ECO:0007669"/>
    <property type="project" value="TreeGrafter"/>
</dbReference>
<accession>A0A813VQF8</accession>
<evidence type="ECO:0000313" key="2">
    <source>
        <dbReference type="EMBL" id="CAF0818186.1"/>
    </source>
</evidence>
<dbReference type="EMBL" id="CAJOBD010001306">
    <property type="protein sequence ID" value="CAF3786025.1"/>
    <property type="molecule type" value="Genomic_DNA"/>
</dbReference>
<dbReference type="GO" id="GO:0007018">
    <property type="term" value="P:microtubule-based movement"/>
    <property type="evidence" value="ECO:0007669"/>
    <property type="project" value="TreeGrafter"/>
</dbReference>
<dbReference type="Proteomes" id="UP000663836">
    <property type="component" value="Unassembled WGS sequence"/>
</dbReference>
<dbReference type="Proteomes" id="UP000663854">
    <property type="component" value="Unassembled WGS sequence"/>
</dbReference>
<evidence type="ECO:0008006" key="13">
    <source>
        <dbReference type="Google" id="ProtNLM"/>
    </source>
</evidence>
<evidence type="ECO:0000313" key="9">
    <source>
        <dbReference type="EMBL" id="CAF3786025.1"/>
    </source>
</evidence>
<dbReference type="GO" id="GO:0045505">
    <property type="term" value="F:dynein intermediate chain binding"/>
    <property type="evidence" value="ECO:0007669"/>
    <property type="project" value="TreeGrafter"/>
</dbReference>
<organism evidence="5 11">
    <name type="scientific">Rotaria sordida</name>
    <dbReference type="NCBI Taxonomy" id="392033"/>
    <lineage>
        <taxon>Eukaryota</taxon>
        <taxon>Metazoa</taxon>
        <taxon>Spiralia</taxon>
        <taxon>Gnathifera</taxon>
        <taxon>Rotifera</taxon>
        <taxon>Eurotatoria</taxon>
        <taxon>Bdelloidea</taxon>
        <taxon>Philodinida</taxon>
        <taxon>Philodinidae</taxon>
        <taxon>Rotaria</taxon>
    </lineage>
</organism>
<comment type="similarity">
    <text evidence="1">Belongs to the dynein light chain Tctex-type family.</text>
</comment>
<dbReference type="EMBL" id="CAJNOU010000290">
    <property type="protein sequence ID" value="CAF0947602.1"/>
    <property type="molecule type" value="Genomic_DNA"/>
</dbReference>
<protein>
    <recommendedName>
        <fullName evidence="13">Dynein light chain</fullName>
    </recommendedName>
</protein>
<dbReference type="Proteomes" id="UP000663870">
    <property type="component" value="Unassembled WGS sequence"/>
</dbReference>
<dbReference type="AlphaFoldDB" id="A0A813VQF8"/>
<dbReference type="InterPro" id="IPR005334">
    <property type="entry name" value="Tctex-1-like"/>
</dbReference>
<sequence length="112" mass="13148">MSFTIDEIKIIIKQVLHEKIGEKEFVYEYVRQWNIDILTEILHRLKQIQYRNTNQQMKYVVTVLIGEKTKDIKFGLHTALSCLWDGTTDGCVTVKWENKNIFSIINVFGLAV</sequence>
<comment type="caution">
    <text evidence="5">The sequence shown here is derived from an EMBL/GenBank/DDBJ whole genome shotgun (WGS) entry which is preliminary data.</text>
</comment>
<dbReference type="EMBL" id="CAJNOL010000080">
    <property type="protein sequence ID" value="CAF0825118.1"/>
    <property type="molecule type" value="Genomic_DNA"/>
</dbReference>
<dbReference type="PANTHER" id="PTHR21255:SF7">
    <property type="entry name" value="DYNEIN LIGHT CHAIN TCTEX-TYPE PROTEIN 2B"/>
    <property type="match status" value="1"/>
</dbReference>
<evidence type="ECO:0000313" key="6">
    <source>
        <dbReference type="EMBL" id="CAF0947602.1"/>
    </source>
</evidence>
<evidence type="ECO:0000256" key="1">
    <source>
        <dbReference type="ARBA" id="ARBA00005361"/>
    </source>
</evidence>
<dbReference type="Proteomes" id="UP000663823">
    <property type="component" value="Unassembled WGS sequence"/>
</dbReference>
<dbReference type="Proteomes" id="UP000663889">
    <property type="component" value="Unassembled WGS sequence"/>
</dbReference>
<dbReference type="EMBL" id="CAJOBE010019849">
    <property type="protein sequence ID" value="CAF4232189.1"/>
    <property type="molecule type" value="Genomic_DNA"/>
</dbReference>
<evidence type="ECO:0000313" key="12">
    <source>
        <dbReference type="Proteomes" id="UP000663870"/>
    </source>
</evidence>